<feature type="non-terminal residue" evidence="1">
    <location>
        <position position="1"/>
    </location>
</feature>
<sequence>APIKFIPRPPTRVVKRNTNIDASYLIKKE</sequence>
<reference evidence="1" key="1">
    <citation type="submission" date="2021-02" db="EMBL/GenBank/DDBJ databases">
        <authorList>
            <person name="Nowell W R."/>
        </authorList>
    </citation>
    <scope>NUCLEOTIDE SEQUENCE</scope>
</reference>
<comment type="caution">
    <text evidence="1">The sequence shown here is derived from an EMBL/GenBank/DDBJ whole genome shotgun (WGS) entry which is preliminary data.</text>
</comment>
<protein>
    <submittedName>
        <fullName evidence="1">Uncharacterized protein</fullName>
    </submittedName>
</protein>
<dbReference type="Proteomes" id="UP000663874">
    <property type="component" value="Unassembled WGS sequence"/>
</dbReference>
<gene>
    <name evidence="1" type="ORF">FNK824_LOCUS43109</name>
</gene>
<organism evidence="1 2">
    <name type="scientific">Rotaria sordida</name>
    <dbReference type="NCBI Taxonomy" id="392033"/>
    <lineage>
        <taxon>Eukaryota</taxon>
        <taxon>Metazoa</taxon>
        <taxon>Spiralia</taxon>
        <taxon>Gnathifera</taxon>
        <taxon>Rotifera</taxon>
        <taxon>Eurotatoria</taxon>
        <taxon>Bdelloidea</taxon>
        <taxon>Philodinida</taxon>
        <taxon>Philodinidae</taxon>
        <taxon>Rotaria</taxon>
    </lineage>
</organism>
<evidence type="ECO:0000313" key="1">
    <source>
        <dbReference type="EMBL" id="CAF4374568.1"/>
    </source>
</evidence>
<name>A0A820MLR9_9BILA</name>
<accession>A0A820MLR9</accession>
<dbReference type="AlphaFoldDB" id="A0A820MLR9"/>
<proteinExistence type="predicted"/>
<dbReference type="EMBL" id="CAJOBE010056848">
    <property type="protein sequence ID" value="CAF4374568.1"/>
    <property type="molecule type" value="Genomic_DNA"/>
</dbReference>
<evidence type="ECO:0000313" key="2">
    <source>
        <dbReference type="Proteomes" id="UP000663874"/>
    </source>
</evidence>